<protein>
    <submittedName>
        <fullName evidence="2">Zf-HC2 domain-containing protein</fullName>
    </submittedName>
</protein>
<evidence type="ECO:0000313" key="2">
    <source>
        <dbReference type="EMBL" id="MCV9387699.1"/>
    </source>
</evidence>
<keyword evidence="3" id="KW-1185">Reference proteome</keyword>
<evidence type="ECO:0000313" key="3">
    <source>
        <dbReference type="Proteomes" id="UP001300692"/>
    </source>
</evidence>
<dbReference type="InterPro" id="IPR027383">
    <property type="entry name" value="Znf_put"/>
</dbReference>
<gene>
    <name evidence="2" type="ORF">N7U62_13540</name>
</gene>
<accession>A0ABT3CW11</accession>
<dbReference type="Pfam" id="PF13490">
    <property type="entry name" value="zf-HC2"/>
    <property type="match status" value="1"/>
</dbReference>
<feature type="domain" description="Putative zinc-finger" evidence="1">
    <location>
        <begin position="19"/>
        <end position="52"/>
    </location>
</feature>
<sequence length="92" mass="10613">MGVKKLINNVRFKTGMANCAEYMDLIHDVIDDQATPDQEVYLRRHLKMCLKCVDHLNLEQELKMAIKQKIVDRAVPSDLAESIRTKIENTTL</sequence>
<dbReference type="RefSeq" id="WP_264138519.1">
    <property type="nucleotide sequence ID" value="NZ_JAOYOD010000001.1"/>
</dbReference>
<dbReference type="EMBL" id="JAOYOD010000001">
    <property type="protein sequence ID" value="MCV9387699.1"/>
    <property type="molecule type" value="Genomic_DNA"/>
</dbReference>
<dbReference type="Proteomes" id="UP001300692">
    <property type="component" value="Unassembled WGS sequence"/>
</dbReference>
<evidence type="ECO:0000259" key="1">
    <source>
        <dbReference type="Pfam" id="PF13490"/>
    </source>
</evidence>
<proteinExistence type="predicted"/>
<organism evidence="2 3">
    <name type="scientific">Reichenbachiella ulvae</name>
    <dbReference type="NCBI Taxonomy" id="2980104"/>
    <lineage>
        <taxon>Bacteria</taxon>
        <taxon>Pseudomonadati</taxon>
        <taxon>Bacteroidota</taxon>
        <taxon>Cytophagia</taxon>
        <taxon>Cytophagales</taxon>
        <taxon>Reichenbachiellaceae</taxon>
        <taxon>Reichenbachiella</taxon>
    </lineage>
</organism>
<comment type="caution">
    <text evidence="2">The sequence shown here is derived from an EMBL/GenBank/DDBJ whole genome shotgun (WGS) entry which is preliminary data.</text>
</comment>
<reference evidence="2 3" key="1">
    <citation type="submission" date="2022-10" db="EMBL/GenBank/DDBJ databases">
        <title>Comparative genomics and taxonomic characterization of three novel marine species of genus Reichenbachiella exhibiting antioxidant and polysaccharide degradation activities.</title>
        <authorList>
            <person name="Muhammad N."/>
            <person name="Lee Y.-J."/>
            <person name="Ko J."/>
            <person name="Kim S.-G."/>
        </authorList>
    </citation>
    <scope>NUCLEOTIDE SEQUENCE [LARGE SCALE GENOMIC DNA]</scope>
    <source>
        <strain evidence="2 3">ABR2-5</strain>
    </source>
</reference>
<name>A0ABT3CW11_9BACT</name>